<dbReference type="CDD" id="cd00009">
    <property type="entry name" value="AAA"/>
    <property type="match status" value="1"/>
</dbReference>
<feature type="compositionally biased region" description="Basic residues" evidence="5">
    <location>
        <begin position="263"/>
        <end position="272"/>
    </location>
</feature>
<dbReference type="Pfam" id="PF00004">
    <property type="entry name" value="AAA"/>
    <property type="match status" value="1"/>
</dbReference>
<feature type="compositionally biased region" description="Acidic residues" evidence="5">
    <location>
        <begin position="139"/>
        <end position="155"/>
    </location>
</feature>
<feature type="region of interest" description="Disordered" evidence="5">
    <location>
        <begin position="834"/>
        <end position="906"/>
    </location>
</feature>
<dbReference type="SMART" id="SM00382">
    <property type="entry name" value="AAA"/>
    <property type="match status" value="1"/>
</dbReference>
<dbReference type="EMBL" id="BTSX01000001">
    <property type="protein sequence ID" value="GMS80266.1"/>
    <property type="molecule type" value="Genomic_DNA"/>
</dbReference>
<sequence>QNLHKYFGGGTPASSSKTQSAPKSALSEIKVKAVAAKEKKSPRKRSPKAIPTVNLDDEDSDESPLPSSLKDKKRQRVVISDSDDDIPVVKRKGPIKQKSESPQKSPMKKRLRVITSESPSPVKEKTKGRKKVVSPVREESEEEDEVMDLDGDEDFVDLKKSKKNALPKGQKKLTFASQEKKMEPAPAKKPSGKAIDPSAFFGGPAKSTVVKEKEKEKVREEKSVLSLKNQKVESPKIAKPKTPEKKKVRDEFSEDSFDDSPKKKSPVKQSSKRVRDEFTEDSSDDSPKKPSVKPAKNASKEKKPMPALKTSKSDSPKKTPKIPVPVKNVSKSQPSTMSKEVKEEKEVFVPWVDKYKPTAAIHLVGQAGEKSPMNKLTDWLNKWKHWHLGEGAKIKRSKPPPGVQTDGSPFKAILLSGPPGIGKTTCAHLVCEMAGFKVVEMNASDVRNKKQLEDKITQLTRSHQIEEYFGRSANDNHEDTEVHHVLIMDEVDGMSGNGDRGGIQALIEILKTSKVPIICICNDRGLDKMRTLSNWTHDVRFPRPRAEQLVGRMRTICSRENLKMTNEELMEIIEQSGHDVRQTIYNLQMKSIGGKGKTQQKDYTINNFEAARRLLGQSATLADRQQMFFVDYSIMPLFVQEHYPRMKASENSKKDRCELACLRKAADLISWADTIDKTIRSGGSWKLLNEQSIVSAALPTMAMDGQIRQMITFPAWLGKNSNAGKRQRMLRQIEYHANLKISASPSSLATDYLAVLRQKLTGPLIEMKNDGVPEVVATMNQYCLLKDDVDAIAELAQWPGTKDPYTLIPSTVKAALTRTLNKTPRALPYHVEDVTKGRRKSANTGEDVMYDESGEIVERKNEDDALEEDDEEEKEEQKNLPHKASTASTRGRGGGARGGRGKGRGK</sequence>
<comment type="similarity">
    <text evidence="1">Belongs to the activator 1 large subunit family.</text>
</comment>
<dbReference type="Pfam" id="PF08519">
    <property type="entry name" value="RFC1"/>
    <property type="match status" value="1"/>
</dbReference>
<dbReference type="GO" id="GO:0005663">
    <property type="term" value="C:DNA replication factor C complex"/>
    <property type="evidence" value="ECO:0007669"/>
    <property type="project" value="InterPro"/>
</dbReference>
<dbReference type="PANTHER" id="PTHR23389:SF6">
    <property type="entry name" value="REPLICATION FACTOR C SUBUNIT 1"/>
    <property type="match status" value="1"/>
</dbReference>
<dbReference type="InterPro" id="IPR047854">
    <property type="entry name" value="RFC_lid"/>
</dbReference>
<keyword evidence="8" id="KW-1185">Reference proteome</keyword>
<keyword evidence="3" id="KW-0547">Nucleotide-binding</keyword>
<evidence type="ECO:0000256" key="1">
    <source>
        <dbReference type="ARBA" id="ARBA00006116"/>
    </source>
</evidence>
<evidence type="ECO:0000313" key="8">
    <source>
        <dbReference type="Proteomes" id="UP001432027"/>
    </source>
</evidence>
<dbReference type="GO" id="GO:0005634">
    <property type="term" value="C:nucleus"/>
    <property type="evidence" value="ECO:0007669"/>
    <property type="project" value="UniProtKB-SubCell"/>
</dbReference>
<dbReference type="AlphaFoldDB" id="A0AAV5SAK9"/>
<evidence type="ECO:0000256" key="4">
    <source>
        <dbReference type="ARBA" id="ARBA00022840"/>
    </source>
</evidence>
<dbReference type="GO" id="GO:0006281">
    <property type="term" value="P:DNA repair"/>
    <property type="evidence" value="ECO:0007669"/>
    <property type="project" value="InterPro"/>
</dbReference>
<feature type="compositionally biased region" description="Polar residues" evidence="5">
    <location>
        <begin position="12"/>
        <end position="22"/>
    </location>
</feature>
<dbReference type="Proteomes" id="UP001432027">
    <property type="component" value="Unassembled WGS sequence"/>
</dbReference>
<evidence type="ECO:0000256" key="2">
    <source>
        <dbReference type="ARBA" id="ARBA00022705"/>
    </source>
</evidence>
<dbReference type="GO" id="GO:0006260">
    <property type="term" value="P:DNA replication"/>
    <property type="evidence" value="ECO:0007669"/>
    <property type="project" value="UniProtKB-KW"/>
</dbReference>
<dbReference type="GO" id="GO:0005524">
    <property type="term" value="F:ATP binding"/>
    <property type="evidence" value="ECO:0007669"/>
    <property type="project" value="UniProtKB-KW"/>
</dbReference>
<reference evidence="7" key="1">
    <citation type="submission" date="2023-10" db="EMBL/GenBank/DDBJ databases">
        <title>Genome assembly of Pristionchus species.</title>
        <authorList>
            <person name="Yoshida K."/>
            <person name="Sommer R.J."/>
        </authorList>
    </citation>
    <scope>NUCLEOTIDE SEQUENCE</scope>
    <source>
        <strain evidence="7">RS0144</strain>
    </source>
</reference>
<dbReference type="GO" id="GO:0016887">
    <property type="term" value="F:ATP hydrolysis activity"/>
    <property type="evidence" value="ECO:0007669"/>
    <property type="project" value="InterPro"/>
</dbReference>
<feature type="region of interest" description="Disordered" evidence="5">
    <location>
        <begin position="1"/>
        <end position="341"/>
    </location>
</feature>
<dbReference type="Gene3D" id="1.20.272.10">
    <property type="match status" value="1"/>
</dbReference>
<keyword evidence="2" id="KW-0235">DNA replication</keyword>
<accession>A0AAV5SAK9</accession>
<gene>
    <name evidence="7" type="ORF">PENTCL1PPCAC_2441</name>
</gene>
<dbReference type="SUPFAM" id="SSF52540">
    <property type="entry name" value="P-loop containing nucleoside triphosphate hydrolases"/>
    <property type="match status" value="1"/>
</dbReference>
<feature type="compositionally biased region" description="Basic and acidic residues" evidence="5">
    <location>
        <begin position="29"/>
        <end position="39"/>
    </location>
</feature>
<protein>
    <recommendedName>
        <fullName evidence="6">AAA+ ATPase domain-containing protein</fullName>
    </recommendedName>
</protein>
<feature type="compositionally biased region" description="Basic and acidic residues" evidence="5">
    <location>
        <begin position="230"/>
        <end position="251"/>
    </location>
</feature>
<organism evidence="7 8">
    <name type="scientific">Pristionchus entomophagus</name>
    <dbReference type="NCBI Taxonomy" id="358040"/>
    <lineage>
        <taxon>Eukaryota</taxon>
        <taxon>Metazoa</taxon>
        <taxon>Ecdysozoa</taxon>
        <taxon>Nematoda</taxon>
        <taxon>Chromadorea</taxon>
        <taxon>Rhabditida</taxon>
        <taxon>Rhabditina</taxon>
        <taxon>Diplogasteromorpha</taxon>
        <taxon>Diplogasteroidea</taxon>
        <taxon>Neodiplogasteridae</taxon>
        <taxon>Pristionchus</taxon>
    </lineage>
</organism>
<keyword evidence="4" id="KW-0067">ATP-binding</keyword>
<evidence type="ECO:0000313" key="7">
    <source>
        <dbReference type="EMBL" id="GMS80266.1"/>
    </source>
</evidence>
<dbReference type="InterPro" id="IPR027417">
    <property type="entry name" value="P-loop_NTPase"/>
</dbReference>
<dbReference type="InterPro" id="IPR003959">
    <property type="entry name" value="ATPase_AAA_core"/>
</dbReference>
<dbReference type="PANTHER" id="PTHR23389">
    <property type="entry name" value="CHROMOSOME TRANSMISSION FIDELITY FACTOR 18"/>
    <property type="match status" value="1"/>
</dbReference>
<dbReference type="CDD" id="cd18140">
    <property type="entry name" value="HLD_clamp_RFC"/>
    <property type="match status" value="1"/>
</dbReference>
<feature type="compositionally biased region" description="Basic residues" evidence="5">
    <location>
        <begin position="160"/>
        <end position="171"/>
    </location>
</feature>
<dbReference type="InterPro" id="IPR003593">
    <property type="entry name" value="AAA+_ATPase"/>
</dbReference>
<dbReference type="GO" id="GO:0003689">
    <property type="term" value="F:DNA clamp loader activity"/>
    <property type="evidence" value="ECO:0007669"/>
    <property type="project" value="InterPro"/>
</dbReference>
<dbReference type="GO" id="GO:0003677">
    <property type="term" value="F:DNA binding"/>
    <property type="evidence" value="ECO:0007669"/>
    <property type="project" value="InterPro"/>
</dbReference>
<feature type="domain" description="AAA+ ATPase" evidence="6">
    <location>
        <begin position="409"/>
        <end position="547"/>
    </location>
</feature>
<dbReference type="Gene3D" id="3.40.50.300">
    <property type="entry name" value="P-loop containing nucleotide triphosphate hydrolases"/>
    <property type="match status" value="1"/>
</dbReference>
<proteinExistence type="inferred from homology"/>
<feature type="compositionally biased region" description="Acidic residues" evidence="5">
    <location>
        <begin position="864"/>
        <end position="874"/>
    </location>
</feature>
<evidence type="ECO:0000259" key="6">
    <source>
        <dbReference type="SMART" id="SM00382"/>
    </source>
</evidence>
<dbReference type="Pfam" id="PF25361">
    <property type="entry name" value="AAA_lid_RFC1"/>
    <property type="match status" value="1"/>
</dbReference>
<dbReference type="SUPFAM" id="SSF48019">
    <property type="entry name" value="post-AAA+ oligomerization domain-like"/>
    <property type="match status" value="1"/>
</dbReference>
<feature type="non-terminal residue" evidence="7">
    <location>
        <position position="1"/>
    </location>
</feature>
<dbReference type="InterPro" id="IPR008921">
    <property type="entry name" value="DNA_pol3_clamp-load_cplx_C"/>
</dbReference>
<evidence type="ECO:0000256" key="5">
    <source>
        <dbReference type="SAM" id="MobiDB-lite"/>
    </source>
</evidence>
<dbReference type="FunFam" id="3.40.50.300:FF:000395">
    <property type="entry name" value="Replication factor C subunit 1"/>
    <property type="match status" value="1"/>
</dbReference>
<dbReference type="Gene3D" id="1.10.8.60">
    <property type="match status" value="1"/>
</dbReference>
<dbReference type="InterPro" id="IPR013725">
    <property type="entry name" value="DNA_replication_fac_RFC1_C"/>
</dbReference>
<evidence type="ECO:0000256" key="3">
    <source>
        <dbReference type="ARBA" id="ARBA00022741"/>
    </source>
</evidence>
<name>A0AAV5SAK9_9BILA</name>
<comment type="caution">
    <text evidence="7">The sequence shown here is derived from an EMBL/GenBank/DDBJ whole genome shotgun (WGS) entry which is preliminary data.</text>
</comment>
<feature type="compositionally biased region" description="Basic and acidic residues" evidence="5">
    <location>
        <begin position="209"/>
        <end position="223"/>
    </location>
</feature>